<keyword evidence="3" id="KW-1185">Reference proteome</keyword>
<proteinExistence type="predicted"/>
<feature type="compositionally biased region" description="Polar residues" evidence="1">
    <location>
        <begin position="38"/>
        <end position="51"/>
    </location>
</feature>
<protein>
    <submittedName>
        <fullName evidence="2">Uncharacterized protein</fullName>
    </submittedName>
</protein>
<feature type="compositionally biased region" description="Basic and acidic residues" evidence="1">
    <location>
        <begin position="147"/>
        <end position="158"/>
    </location>
</feature>
<evidence type="ECO:0000313" key="3">
    <source>
        <dbReference type="Proteomes" id="UP001221898"/>
    </source>
</evidence>
<gene>
    <name evidence="2" type="ORF">AAFF_G00195450</name>
</gene>
<evidence type="ECO:0000256" key="1">
    <source>
        <dbReference type="SAM" id="MobiDB-lite"/>
    </source>
</evidence>
<feature type="compositionally biased region" description="Basic and acidic residues" evidence="1">
    <location>
        <begin position="1"/>
        <end position="25"/>
    </location>
</feature>
<dbReference type="AlphaFoldDB" id="A0AAD7RJ19"/>
<feature type="region of interest" description="Disordered" evidence="1">
    <location>
        <begin position="120"/>
        <end position="158"/>
    </location>
</feature>
<accession>A0AAD7RJ19</accession>
<comment type="caution">
    <text evidence="2">The sequence shown here is derived from an EMBL/GenBank/DDBJ whole genome shotgun (WGS) entry which is preliminary data.</text>
</comment>
<name>A0AAD7RJ19_9TELE</name>
<organism evidence="2 3">
    <name type="scientific">Aldrovandia affinis</name>
    <dbReference type="NCBI Taxonomy" id="143900"/>
    <lineage>
        <taxon>Eukaryota</taxon>
        <taxon>Metazoa</taxon>
        <taxon>Chordata</taxon>
        <taxon>Craniata</taxon>
        <taxon>Vertebrata</taxon>
        <taxon>Euteleostomi</taxon>
        <taxon>Actinopterygii</taxon>
        <taxon>Neopterygii</taxon>
        <taxon>Teleostei</taxon>
        <taxon>Notacanthiformes</taxon>
        <taxon>Halosauridae</taxon>
        <taxon>Aldrovandia</taxon>
    </lineage>
</organism>
<feature type="region of interest" description="Disordered" evidence="1">
    <location>
        <begin position="1"/>
        <end position="78"/>
    </location>
</feature>
<sequence length="158" mass="17013">MSSGDTEQRAAAPERRAAAPERRSAAPEQRAATRSSERQPQSGERQPQSGERTCDITTALFPLPSQKHSAPPETIKSHFSTRRHLILDRWRVAARLGATCAQIAILHAPEHWQARGLRRCDSRTPQPRSLPARTAASGGAGSAKSQRHGDGRKGGGAG</sequence>
<reference evidence="2" key="1">
    <citation type="journal article" date="2023" name="Science">
        <title>Genome structures resolve the early diversification of teleost fishes.</title>
        <authorList>
            <person name="Parey E."/>
            <person name="Louis A."/>
            <person name="Montfort J."/>
            <person name="Bouchez O."/>
            <person name="Roques C."/>
            <person name="Iampietro C."/>
            <person name="Lluch J."/>
            <person name="Castinel A."/>
            <person name="Donnadieu C."/>
            <person name="Desvignes T."/>
            <person name="Floi Bucao C."/>
            <person name="Jouanno E."/>
            <person name="Wen M."/>
            <person name="Mejri S."/>
            <person name="Dirks R."/>
            <person name="Jansen H."/>
            <person name="Henkel C."/>
            <person name="Chen W.J."/>
            <person name="Zahm M."/>
            <person name="Cabau C."/>
            <person name="Klopp C."/>
            <person name="Thompson A.W."/>
            <person name="Robinson-Rechavi M."/>
            <person name="Braasch I."/>
            <person name="Lecointre G."/>
            <person name="Bobe J."/>
            <person name="Postlethwait J.H."/>
            <person name="Berthelot C."/>
            <person name="Roest Crollius H."/>
            <person name="Guiguen Y."/>
        </authorList>
    </citation>
    <scope>NUCLEOTIDE SEQUENCE</scope>
    <source>
        <strain evidence="2">NC1722</strain>
    </source>
</reference>
<dbReference type="EMBL" id="JAINUG010000260">
    <property type="protein sequence ID" value="KAJ8385015.1"/>
    <property type="molecule type" value="Genomic_DNA"/>
</dbReference>
<dbReference type="Proteomes" id="UP001221898">
    <property type="component" value="Unassembled WGS sequence"/>
</dbReference>
<evidence type="ECO:0000313" key="2">
    <source>
        <dbReference type="EMBL" id="KAJ8385015.1"/>
    </source>
</evidence>